<keyword evidence="1" id="KW-0812">Transmembrane</keyword>
<sequence>MIWLTQSGFKSATVNAPLTSFWKELLTLPGVGTYRFRGIEAHSMLRLLKKLRRNERGNVLILAGMAMPLIIGSAGLAVDGIQWALWKRQLQRAADSAALAAVYAKVQGASSQTPEEAVDYELGIGATAGTRRNASGFALTAANRAVTVATGTGYTNGSRVVLTVDQVPAFSSMFWPSMNIKAGATAATVETGVYCVVSLINTGATGITASGNADINLGCGMITNSTSMDAAIATGNSEVFATPVAAVGGIRSSDNWNGAELLPFTVKQDDPFAGISPPPPTDYAAPCYDLSVGPQDTVNVAAPTTAGKVTCFSSLHVQGNLTLAPGTYVINGGDVSANSGAKLSCTGCTFILTNSNSDTSAAIGDVDFNGGAEIKISASTTGTYKDILFYQDRRASSGTNTINGNSNSTFSGAMYFPKQLLRINGTSDLTFSCAQFVAWQVEFSGNTDIVNTCSTGYGTRRVMGRHVRLVA</sequence>
<dbReference type="InterPro" id="IPR028087">
    <property type="entry name" value="Tad_N"/>
</dbReference>
<reference evidence="3 4" key="1">
    <citation type="submission" date="2020-03" db="EMBL/GenBank/DDBJ databases">
        <title>Genomic Encyclopedia of Type Strains, Phase IV (KMG-IV): sequencing the most valuable type-strain genomes for metagenomic binning, comparative biology and taxonomic classification.</title>
        <authorList>
            <person name="Goeker M."/>
        </authorList>
    </citation>
    <scope>NUCLEOTIDE SEQUENCE [LARGE SCALE GENOMIC DNA]</scope>
    <source>
        <strain evidence="3 4">DSM 16846</strain>
    </source>
</reference>
<evidence type="ECO:0000256" key="1">
    <source>
        <dbReference type="SAM" id="Phobius"/>
    </source>
</evidence>
<evidence type="ECO:0000259" key="2">
    <source>
        <dbReference type="Pfam" id="PF13400"/>
    </source>
</evidence>
<protein>
    <submittedName>
        <fullName evidence="3">Flp pilus assembly protein TadG</fullName>
    </submittedName>
</protein>
<keyword evidence="1" id="KW-1133">Transmembrane helix</keyword>
<dbReference type="Proteomes" id="UP000558192">
    <property type="component" value="Unassembled WGS sequence"/>
</dbReference>
<feature type="domain" description="Putative Flp pilus-assembly TadG-like N-terminal" evidence="2">
    <location>
        <begin position="57"/>
        <end position="102"/>
    </location>
</feature>
<dbReference type="Pfam" id="PF13400">
    <property type="entry name" value="Tad"/>
    <property type="match status" value="1"/>
</dbReference>
<evidence type="ECO:0000313" key="4">
    <source>
        <dbReference type="Proteomes" id="UP000558192"/>
    </source>
</evidence>
<accession>A0A7X6BGY0</accession>
<gene>
    <name evidence="3" type="ORF">GGQ97_002702</name>
</gene>
<dbReference type="EMBL" id="JAATJC010000001">
    <property type="protein sequence ID" value="NJC06909.1"/>
    <property type="molecule type" value="Genomic_DNA"/>
</dbReference>
<keyword evidence="4" id="KW-1185">Reference proteome</keyword>
<name>A0A7X6BGY0_9SPHN</name>
<keyword evidence="1" id="KW-0472">Membrane</keyword>
<feature type="transmembrane region" description="Helical" evidence="1">
    <location>
        <begin position="59"/>
        <end position="86"/>
    </location>
</feature>
<dbReference type="RefSeq" id="WP_168070403.1">
    <property type="nucleotide sequence ID" value="NZ_JAATJC010000001.1"/>
</dbReference>
<evidence type="ECO:0000313" key="3">
    <source>
        <dbReference type="EMBL" id="NJC06909.1"/>
    </source>
</evidence>
<organism evidence="3 4">
    <name type="scientific">Sphingomonas kaistensis</name>
    <dbReference type="NCBI Taxonomy" id="298708"/>
    <lineage>
        <taxon>Bacteria</taxon>
        <taxon>Pseudomonadati</taxon>
        <taxon>Pseudomonadota</taxon>
        <taxon>Alphaproteobacteria</taxon>
        <taxon>Sphingomonadales</taxon>
        <taxon>Sphingomonadaceae</taxon>
        <taxon>Sphingomonas</taxon>
    </lineage>
</organism>
<comment type="caution">
    <text evidence="3">The sequence shown here is derived from an EMBL/GenBank/DDBJ whole genome shotgun (WGS) entry which is preliminary data.</text>
</comment>
<proteinExistence type="predicted"/>
<dbReference type="AlphaFoldDB" id="A0A7X6BGY0"/>